<gene>
    <name evidence="2" type="ORF">KKJ01_07560</name>
</gene>
<dbReference type="AlphaFoldDB" id="A0AAJ1MYT7"/>
<sequence length="113" mass="12963">MAAVSIKYTETFQHSLSEISSYLRTKGLEPLSVIEKILDEFEKKIYFSPVCCQISPELAKLGVTNYRECNTQNGYRVIYSIDSDEPLDTVVAHVITHQRQDVQSLLFNRIIAY</sequence>
<reference evidence="2" key="2">
    <citation type="journal article" date="2022" name="J. Evol. Biol.">
        <title>Pre- and post-association barriers to host switching in sympatric mutualists.</title>
        <authorList>
            <person name="Dinges Z.M."/>
            <person name="Phillips R.K."/>
            <person name="Lively C.M."/>
            <person name="Bashey F."/>
        </authorList>
    </citation>
    <scope>NUCLEOTIDE SEQUENCE</scope>
    <source>
        <strain evidence="2">MC_266_E_2016</strain>
    </source>
</reference>
<dbReference type="InterPro" id="IPR035093">
    <property type="entry name" value="RelE/ParE_toxin_dom_sf"/>
</dbReference>
<dbReference type="Gene3D" id="3.30.2310.20">
    <property type="entry name" value="RelE-like"/>
    <property type="match status" value="1"/>
</dbReference>
<evidence type="ECO:0000313" key="3">
    <source>
        <dbReference type="Proteomes" id="UP001222434"/>
    </source>
</evidence>
<comment type="caution">
    <text evidence="2">The sequence shown here is derived from an EMBL/GenBank/DDBJ whole genome shotgun (WGS) entry which is preliminary data.</text>
</comment>
<evidence type="ECO:0000256" key="1">
    <source>
        <dbReference type="ARBA" id="ARBA00022649"/>
    </source>
</evidence>
<dbReference type="NCBIfam" id="TIGR02385">
    <property type="entry name" value="RelE_StbE"/>
    <property type="match status" value="1"/>
</dbReference>
<dbReference type="RefSeq" id="WP_274712200.1">
    <property type="nucleotide sequence ID" value="NZ_JAILSO010000019.1"/>
</dbReference>
<organism evidence="2 3">
    <name type="scientific">Xenorhabdus bovienii</name>
    <name type="common">Xenorhabdus nematophila subsp. bovienii</name>
    <dbReference type="NCBI Taxonomy" id="40576"/>
    <lineage>
        <taxon>Bacteria</taxon>
        <taxon>Pseudomonadati</taxon>
        <taxon>Pseudomonadota</taxon>
        <taxon>Gammaproteobacteria</taxon>
        <taxon>Enterobacterales</taxon>
        <taxon>Morganellaceae</taxon>
        <taxon>Xenorhabdus</taxon>
    </lineage>
</organism>
<name>A0AAJ1MYT7_XENBV</name>
<dbReference type="EMBL" id="JAILSO010000019">
    <property type="protein sequence ID" value="MDE1478103.1"/>
    <property type="molecule type" value="Genomic_DNA"/>
</dbReference>
<accession>A0AAJ1MYT7</accession>
<reference evidence="2" key="1">
    <citation type="submission" date="2021-08" db="EMBL/GenBank/DDBJ databases">
        <authorList>
            <person name="Papudeshi B."/>
            <person name="Bashey-Visser F."/>
        </authorList>
    </citation>
    <scope>NUCLEOTIDE SEQUENCE</scope>
    <source>
        <strain evidence="2">MC_266_E_2016</strain>
    </source>
</reference>
<evidence type="ECO:0000313" key="2">
    <source>
        <dbReference type="EMBL" id="MDE1478103.1"/>
    </source>
</evidence>
<proteinExistence type="predicted"/>
<dbReference type="Proteomes" id="UP001222434">
    <property type="component" value="Unassembled WGS sequence"/>
</dbReference>
<dbReference type="Pfam" id="PF05016">
    <property type="entry name" value="ParE_toxin"/>
    <property type="match status" value="1"/>
</dbReference>
<dbReference type="InterPro" id="IPR007712">
    <property type="entry name" value="RelE/ParE_toxin"/>
</dbReference>
<protein>
    <submittedName>
        <fullName evidence="2">Type II toxin-antitoxin system RelE/ParE family toxin</fullName>
    </submittedName>
</protein>
<keyword evidence="1" id="KW-1277">Toxin-antitoxin system</keyword>